<evidence type="ECO:0000313" key="2">
    <source>
        <dbReference type="EMBL" id="EKQ72829.1"/>
    </source>
</evidence>
<proteinExistence type="predicted"/>
<evidence type="ECO:0000313" key="3">
    <source>
        <dbReference type="Proteomes" id="UP000001345"/>
    </source>
</evidence>
<dbReference type="Proteomes" id="UP000001345">
    <property type="component" value="Unassembled WGS sequence"/>
</dbReference>
<dbReference type="EMBL" id="ANFP01000008">
    <property type="protein sequence ID" value="EKQ72829.1"/>
    <property type="molecule type" value="Genomic_DNA"/>
</dbReference>
<accession>A0AB72ZWP6</accession>
<reference evidence="3" key="1">
    <citation type="submission" date="2023-07" db="EMBL/GenBank/DDBJ databases">
        <authorList>
            <person name="Weinstock G."/>
            <person name="Sodergren E."/>
            <person name="Lobos E.A."/>
            <person name="Fulton L."/>
            <person name="Fulton R."/>
            <person name="Courtney L."/>
            <person name="Fronick C."/>
            <person name="O'Laughlin M."/>
            <person name="Godfrey J."/>
            <person name="Wilson R.M."/>
            <person name="Miner T."/>
            <person name="Farmer C."/>
            <person name="Delehaunty K."/>
            <person name="Cordes M."/>
            <person name="Minx P."/>
            <person name="Tomlinson C."/>
            <person name="Chen J."/>
            <person name="Wollam A."/>
            <person name="Pepin K.H."/>
            <person name="Bhonagiri V."/>
            <person name="Zhang X."/>
            <person name="Suruliraj S."/>
            <person name="Antonio M."/>
            <person name="Secka O."/>
            <person name="Thomas J."/>
            <person name="Warren W."/>
            <person name="Mitreva M."/>
            <person name="Mardis E.R."/>
            <person name="Wilson R.K."/>
        </authorList>
    </citation>
    <scope>NUCLEOTIDE SEQUENCE [LARGE SCALE GENOMIC DNA]</scope>
    <source>
        <strain evidence="3">GAM100Ai</strain>
    </source>
</reference>
<name>A0AB72ZWP6_HELPX</name>
<dbReference type="AlphaFoldDB" id="A0AB72ZWP6"/>
<protein>
    <submittedName>
        <fullName evidence="2">Uncharacterized protein</fullName>
    </submittedName>
</protein>
<keyword evidence="1" id="KW-0175">Coiled coil</keyword>
<organism evidence="2 3">
    <name type="scientific">Helicobacter pylori GAM100Ai</name>
    <dbReference type="NCBI Taxonomy" id="1159019"/>
    <lineage>
        <taxon>Bacteria</taxon>
        <taxon>Pseudomonadati</taxon>
        <taxon>Campylobacterota</taxon>
        <taxon>Epsilonproteobacteria</taxon>
        <taxon>Campylobacterales</taxon>
        <taxon>Helicobacteraceae</taxon>
        <taxon>Helicobacter</taxon>
    </lineage>
</organism>
<comment type="caution">
    <text evidence="2">The sequence shown here is derived from an EMBL/GenBank/DDBJ whole genome shotgun (WGS) entry which is preliminary data.</text>
</comment>
<evidence type="ECO:0000256" key="1">
    <source>
        <dbReference type="SAM" id="Coils"/>
    </source>
</evidence>
<sequence length="274" mass="32674">MSMGIKEKEIELETLKREIAQAEASLEQDFIKHMVDKTNEKVEDLFFGNKPEFYRFVFTEQNNYLREKLTDKVSKAMDLSDEIQRDKTENESLENGAKFKKRFVFELQNDLIFLRTTRNTYSAKTEHENFQERLLAAKDTFRLIKANDFKTKIYPYQIILRLKTKHIIVFRWLKKEIIKRFVKKDLFTETLSIKIMDKKGRKYALIANYNHASDIIELMLDDKTYTTTLCYQKPLFDLIKNSNFNLTIKDNTLEINQAKNAYSFKAKNTKTLEY</sequence>
<feature type="coiled-coil region" evidence="1">
    <location>
        <begin position="5"/>
        <end position="32"/>
    </location>
</feature>
<gene>
    <name evidence="2" type="ORF">HMPREF1391_00243</name>
</gene>